<evidence type="ECO:0000256" key="3">
    <source>
        <dbReference type="SAM" id="MobiDB-lite"/>
    </source>
</evidence>
<evidence type="ECO:0000313" key="6">
    <source>
        <dbReference type="Proteomes" id="UP000663843"/>
    </source>
</evidence>
<feature type="region of interest" description="Disordered" evidence="3">
    <location>
        <begin position="1"/>
        <end position="77"/>
    </location>
</feature>
<feature type="coiled-coil region" evidence="2">
    <location>
        <begin position="85"/>
        <end position="161"/>
    </location>
</feature>
<evidence type="ECO:0000259" key="4">
    <source>
        <dbReference type="PROSITE" id="PS50076"/>
    </source>
</evidence>
<dbReference type="FunFam" id="1.10.287.110:FF:000028">
    <property type="entry name" value="DnaJ domain protein"/>
    <property type="match status" value="1"/>
</dbReference>
<feature type="region of interest" description="Disordered" evidence="3">
    <location>
        <begin position="207"/>
        <end position="229"/>
    </location>
</feature>
<dbReference type="PROSITE" id="PS00636">
    <property type="entry name" value="DNAJ_1"/>
    <property type="match status" value="1"/>
</dbReference>
<dbReference type="EMBL" id="CAJMWT010004892">
    <property type="protein sequence ID" value="CAE6497936.1"/>
    <property type="molecule type" value="Genomic_DNA"/>
</dbReference>
<proteinExistence type="predicted"/>
<organism evidence="5 6">
    <name type="scientific">Rhizoctonia solani</name>
    <dbReference type="NCBI Taxonomy" id="456999"/>
    <lineage>
        <taxon>Eukaryota</taxon>
        <taxon>Fungi</taxon>
        <taxon>Dikarya</taxon>
        <taxon>Basidiomycota</taxon>
        <taxon>Agaricomycotina</taxon>
        <taxon>Agaricomycetes</taxon>
        <taxon>Cantharellales</taxon>
        <taxon>Ceratobasidiaceae</taxon>
        <taxon>Rhizoctonia</taxon>
    </lineage>
</organism>
<feature type="compositionally biased region" description="Basic and acidic residues" evidence="3">
    <location>
        <begin position="39"/>
        <end position="59"/>
    </location>
</feature>
<accession>A0A8H3HBE2</accession>
<dbReference type="InterPro" id="IPR018253">
    <property type="entry name" value="DnaJ_domain_CS"/>
</dbReference>
<feature type="domain" description="J" evidence="4">
    <location>
        <begin position="236"/>
        <end position="301"/>
    </location>
</feature>
<dbReference type="InterPro" id="IPR001623">
    <property type="entry name" value="DnaJ_domain"/>
</dbReference>
<reference evidence="5" key="1">
    <citation type="submission" date="2021-01" db="EMBL/GenBank/DDBJ databases">
        <authorList>
            <person name="Kaushik A."/>
        </authorList>
    </citation>
    <scope>NUCLEOTIDE SEQUENCE</scope>
    <source>
        <strain evidence="5">AG2-2IIIB</strain>
    </source>
</reference>
<dbReference type="InterPro" id="IPR036869">
    <property type="entry name" value="J_dom_sf"/>
</dbReference>
<dbReference type="PANTHER" id="PTHR44924">
    <property type="entry name" value="DNAJ SUBFAMILY A MEMBER 2"/>
    <property type="match status" value="1"/>
</dbReference>
<comment type="caution">
    <text evidence="5">The sequence shown here is derived from an EMBL/GenBank/DDBJ whole genome shotgun (WGS) entry which is preliminary data.</text>
</comment>
<evidence type="ECO:0000256" key="2">
    <source>
        <dbReference type="SAM" id="Coils"/>
    </source>
</evidence>
<feature type="compositionally biased region" description="Polar residues" evidence="3">
    <location>
        <begin position="17"/>
        <end position="27"/>
    </location>
</feature>
<name>A0A8H3HBE2_9AGAM</name>
<dbReference type="Pfam" id="PF00226">
    <property type="entry name" value="DnaJ"/>
    <property type="match status" value="1"/>
</dbReference>
<feature type="compositionally biased region" description="Polar residues" evidence="3">
    <location>
        <begin position="207"/>
        <end position="220"/>
    </location>
</feature>
<keyword evidence="1" id="KW-0143">Chaperone</keyword>
<dbReference type="Proteomes" id="UP000663843">
    <property type="component" value="Unassembled WGS sequence"/>
</dbReference>
<keyword evidence="2" id="KW-0175">Coiled coil</keyword>
<evidence type="ECO:0000256" key="1">
    <source>
        <dbReference type="ARBA" id="ARBA00023186"/>
    </source>
</evidence>
<dbReference type="AlphaFoldDB" id="A0A8H3HBE2"/>
<dbReference type="Gene3D" id="1.10.287.110">
    <property type="entry name" value="DnaJ domain"/>
    <property type="match status" value="1"/>
</dbReference>
<sequence>MHSSILPPMKHVASGSLEHSTPSSPSMSLADFDYDSDSPVERPIPEDNVQRWLDRDKPKPVSPIPAKHKVQDPVSCPTVPEFATKEEVSSLRQLIQQEFEQLKAQKPTFPQVEIPKEAFTDALRAEMAVQLAKISVLEEDNRKLRAEKQELRTALERVRNQPGLQADLNAAKQELERVYVERQGLWDERAALWKERGDLWEERGDLWSSSKRASGTSTPQPRKRKIGTQDRPLETAYYEILGVEVTATTDEIKKAYRRLAIKHHPDKNRDDPSAEETFKQISIAYQVLSDPDLRKKYNEFGPKEGTPDAGFVDPEEIFSAIFGGERFVPIIGHISLGKDMKDALQNEESDNEGK</sequence>
<dbReference type="CDD" id="cd06257">
    <property type="entry name" value="DnaJ"/>
    <property type="match status" value="1"/>
</dbReference>
<dbReference type="PRINTS" id="PR00625">
    <property type="entry name" value="JDOMAIN"/>
</dbReference>
<dbReference type="SUPFAM" id="SSF46565">
    <property type="entry name" value="Chaperone J-domain"/>
    <property type="match status" value="1"/>
</dbReference>
<dbReference type="PANTHER" id="PTHR44924:SF1">
    <property type="entry name" value="DNAJ SUBFAMILY A MEMBER 2"/>
    <property type="match status" value="1"/>
</dbReference>
<dbReference type="PROSITE" id="PS50076">
    <property type="entry name" value="DNAJ_2"/>
    <property type="match status" value="1"/>
</dbReference>
<dbReference type="GO" id="GO:0005829">
    <property type="term" value="C:cytosol"/>
    <property type="evidence" value="ECO:0007669"/>
    <property type="project" value="UniProtKB-ARBA"/>
</dbReference>
<evidence type="ECO:0000313" key="5">
    <source>
        <dbReference type="EMBL" id="CAE6497936.1"/>
    </source>
</evidence>
<protein>
    <recommendedName>
        <fullName evidence="4">J domain-containing protein</fullName>
    </recommendedName>
</protein>
<dbReference type="SMART" id="SM00271">
    <property type="entry name" value="DnaJ"/>
    <property type="match status" value="1"/>
</dbReference>
<gene>
    <name evidence="5" type="ORF">RDB_LOCUS136470</name>
</gene>